<dbReference type="PANTHER" id="PTHR33531">
    <property type="entry name" value="RUBRERYTHRIN SUBFAMILY"/>
    <property type="match status" value="1"/>
</dbReference>
<dbReference type="Pfam" id="PF02915">
    <property type="entry name" value="Rubrerythrin"/>
    <property type="match status" value="1"/>
</dbReference>
<accession>A0LN91</accession>
<keyword evidence="3" id="KW-1185">Reference proteome</keyword>
<dbReference type="SUPFAM" id="SSF47240">
    <property type="entry name" value="Ferritin-like"/>
    <property type="match status" value="1"/>
</dbReference>
<dbReference type="GO" id="GO:0046872">
    <property type="term" value="F:metal ion binding"/>
    <property type="evidence" value="ECO:0007669"/>
    <property type="project" value="InterPro"/>
</dbReference>
<dbReference type="CDD" id="cd01045">
    <property type="entry name" value="Ferritin_like_AB"/>
    <property type="match status" value="1"/>
</dbReference>
<dbReference type="OrthoDB" id="5405405at2"/>
<dbReference type="GO" id="GO:0016491">
    <property type="term" value="F:oxidoreductase activity"/>
    <property type="evidence" value="ECO:0007669"/>
    <property type="project" value="InterPro"/>
</dbReference>
<feature type="domain" description="Rubrerythrin diiron-binding" evidence="1">
    <location>
        <begin position="9"/>
        <end position="156"/>
    </location>
</feature>
<dbReference type="InterPro" id="IPR009078">
    <property type="entry name" value="Ferritin-like_SF"/>
</dbReference>
<dbReference type="EMBL" id="CP000478">
    <property type="protein sequence ID" value="ABK18893.1"/>
    <property type="molecule type" value="Genomic_DNA"/>
</dbReference>
<organism evidence="2 3">
    <name type="scientific">Syntrophobacter fumaroxidans (strain DSM 10017 / MPOB)</name>
    <dbReference type="NCBI Taxonomy" id="335543"/>
    <lineage>
        <taxon>Bacteria</taxon>
        <taxon>Pseudomonadati</taxon>
        <taxon>Thermodesulfobacteriota</taxon>
        <taxon>Syntrophobacteria</taxon>
        <taxon>Syntrophobacterales</taxon>
        <taxon>Syntrophobacteraceae</taxon>
        <taxon>Syntrophobacter</taxon>
    </lineage>
</organism>
<evidence type="ECO:0000313" key="3">
    <source>
        <dbReference type="Proteomes" id="UP000001784"/>
    </source>
</evidence>
<protein>
    <submittedName>
        <fullName evidence="2">Rubrerythrin</fullName>
    </submittedName>
</protein>
<dbReference type="Proteomes" id="UP000001784">
    <property type="component" value="Chromosome"/>
</dbReference>
<gene>
    <name evidence="2" type="ordered locus">Sfum_3220</name>
</gene>
<dbReference type="PANTHER" id="PTHR33531:SF7">
    <property type="entry name" value="HYPOTHETICAL MEMBRANE PROTEIN, CONSERVED"/>
    <property type="match status" value="1"/>
</dbReference>
<dbReference type="KEGG" id="sfu:Sfum_3220"/>
<evidence type="ECO:0000313" key="2">
    <source>
        <dbReference type="EMBL" id="ABK18893.1"/>
    </source>
</evidence>
<sequence length="164" mass="18803">MSFKFNAAEVFNIAIKIEENGKKFYDASLKVIQDPGVRKLFADLAEQEVEHKKRFEALKAQLPKSSTVSTVWDPDNELDRYIKMMADEHVFVTSAGLDQELARVTDVKSALRLAIEFEKDSVIFFLGLEDATVSKQDQELIKALVKEEQEHLRRLSLELSRISR</sequence>
<dbReference type="RefSeq" id="WP_011700018.1">
    <property type="nucleotide sequence ID" value="NC_008554.1"/>
</dbReference>
<reference evidence="2 3" key="1">
    <citation type="submission" date="2006-10" db="EMBL/GenBank/DDBJ databases">
        <title>Complete sequence of Syntrophobacter fumaroxidans MPOB.</title>
        <authorList>
            <consortium name="US DOE Joint Genome Institute"/>
            <person name="Copeland A."/>
            <person name="Lucas S."/>
            <person name="Lapidus A."/>
            <person name="Barry K."/>
            <person name="Detter J.C."/>
            <person name="Glavina del Rio T."/>
            <person name="Hammon N."/>
            <person name="Israni S."/>
            <person name="Pitluck S."/>
            <person name="Goltsman E.G."/>
            <person name="Martinez M."/>
            <person name="Schmutz J."/>
            <person name="Larimer F."/>
            <person name="Land M."/>
            <person name="Hauser L."/>
            <person name="Kyrpides N."/>
            <person name="Kim E."/>
            <person name="Boone D.R."/>
            <person name="Brockman F."/>
            <person name="Culley D."/>
            <person name="Ferry J."/>
            <person name="Gunsalus R."/>
            <person name="McInerney M.J."/>
            <person name="Morrison M."/>
            <person name="Plugge C."/>
            <person name="Rohlin L."/>
            <person name="Scholten J."/>
            <person name="Sieber J."/>
            <person name="Stams A.J.M."/>
            <person name="Worm P."/>
            <person name="Henstra A.M."/>
            <person name="Richardson P."/>
        </authorList>
    </citation>
    <scope>NUCLEOTIDE SEQUENCE [LARGE SCALE GENOMIC DNA]</scope>
    <source>
        <strain evidence="3">DSM 10017 / MPOB</strain>
    </source>
</reference>
<dbReference type="eggNOG" id="COG1633">
    <property type="taxonomic scope" value="Bacteria"/>
</dbReference>
<dbReference type="STRING" id="335543.Sfum_3220"/>
<dbReference type="Gene3D" id="1.20.1260.10">
    <property type="match status" value="1"/>
</dbReference>
<name>A0LN91_SYNFM</name>
<dbReference type="AlphaFoldDB" id="A0LN91"/>
<evidence type="ECO:0000259" key="1">
    <source>
        <dbReference type="Pfam" id="PF02915"/>
    </source>
</evidence>
<dbReference type="InParanoid" id="A0LN91"/>
<dbReference type="HOGENOM" id="CLU_122749_1_0_7"/>
<proteinExistence type="predicted"/>
<dbReference type="InterPro" id="IPR003251">
    <property type="entry name" value="Rr_diiron-bd_dom"/>
</dbReference>
<dbReference type="InterPro" id="IPR012347">
    <property type="entry name" value="Ferritin-like"/>
</dbReference>